<evidence type="ECO:0000259" key="12">
    <source>
        <dbReference type="SMART" id="SM01185"/>
    </source>
</evidence>
<dbReference type="Gene3D" id="2.40.50.140">
    <property type="entry name" value="Nucleic acid-binding proteins"/>
    <property type="match status" value="2"/>
</dbReference>
<proteinExistence type="inferred from homology"/>
<keyword evidence="4 8" id="KW-0963">Cytoplasm</keyword>
<dbReference type="NCBIfam" id="TIGR00038">
    <property type="entry name" value="efp"/>
    <property type="match status" value="1"/>
</dbReference>
<feature type="domain" description="Translation elongation factor P/YeiP central" evidence="12">
    <location>
        <begin position="69"/>
        <end position="123"/>
    </location>
</feature>
<evidence type="ECO:0000256" key="2">
    <source>
        <dbReference type="ARBA" id="ARBA00004815"/>
    </source>
</evidence>
<dbReference type="InterPro" id="IPR014722">
    <property type="entry name" value="Rib_uL2_dom2"/>
</dbReference>
<evidence type="ECO:0000256" key="6">
    <source>
        <dbReference type="ARBA" id="ARBA00022917"/>
    </source>
</evidence>
<dbReference type="KEGG" id="blep:AL038_12965"/>
<protein>
    <recommendedName>
        <fullName evidence="8 9">Elongation factor P</fullName>
        <shortName evidence="8">EF-P</shortName>
    </recommendedName>
</protein>
<dbReference type="FunFam" id="2.30.30.30:FF:000003">
    <property type="entry name" value="Elongation factor P"/>
    <property type="match status" value="1"/>
</dbReference>
<name>A0A2N9YFF5_9GAMM</name>
<gene>
    <name evidence="8 13" type="primary">efp</name>
    <name evidence="13" type="ORF">BLE401_11305</name>
</gene>
<evidence type="ECO:0000256" key="5">
    <source>
        <dbReference type="ARBA" id="ARBA00022768"/>
    </source>
</evidence>
<dbReference type="OrthoDB" id="9801844at2"/>
<evidence type="ECO:0000256" key="8">
    <source>
        <dbReference type="HAMAP-Rule" id="MF_00141"/>
    </source>
</evidence>
<dbReference type="Pfam" id="PF08207">
    <property type="entry name" value="EFP_N"/>
    <property type="match status" value="1"/>
</dbReference>
<dbReference type="NCBIfam" id="NF001810">
    <property type="entry name" value="PRK00529.1"/>
    <property type="match status" value="1"/>
</dbReference>
<evidence type="ECO:0000256" key="9">
    <source>
        <dbReference type="NCBIfam" id="TIGR00038"/>
    </source>
</evidence>
<dbReference type="InterPro" id="IPR001059">
    <property type="entry name" value="Transl_elong_P/YeiP_cen"/>
</dbReference>
<dbReference type="Gene3D" id="2.30.30.30">
    <property type="match status" value="1"/>
</dbReference>
<keyword evidence="7 8" id="KW-0379">Hydroxylation</keyword>
<dbReference type="InterPro" id="IPR015365">
    <property type="entry name" value="Elong-fact-P_C"/>
</dbReference>
<dbReference type="CDD" id="cd04470">
    <property type="entry name" value="S1_EF-P_repeat_1"/>
    <property type="match status" value="1"/>
</dbReference>
<dbReference type="PIRSF" id="PIRSF005901">
    <property type="entry name" value="EF-P"/>
    <property type="match status" value="1"/>
</dbReference>
<dbReference type="RefSeq" id="WP_062153461.1">
    <property type="nucleotide sequence ID" value="NZ_CP012373.2"/>
</dbReference>
<dbReference type="PROSITE" id="PS01275">
    <property type="entry name" value="EFP"/>
    <property type="match status" value="1"/>
</dbReference>
<dbReference type="SUPFAM" id="SSF50249">
    <property type="entry name" value="Nucleic acid-binding proteins"/>
    <property type="match status" value="2"/>
</dbReference>
<dbReference type="FunFam" id="2.40.50.140:FF:000009">
    <property type="entry name" value="Elongation factor P"/>
    <property type="match status" value="1"/>
</dbReference>
<dbReference type="EMBL" id="CP018889">
    <property type="protein sequence ID" value="AUI69228.1"/>
    <property type="molecule type" value="Genomic_DNA"/>
</dbReference>
<feature type="modified residue" description="N6-(3,6-diaminohexanoyl)-5-hydroxylysine" evidence="8">
    <location>
        <position position="34"/>
    </location>
</feature>
<evidence type="ECO:0000313" key="13">
    <source>
        <dbReference type="EMBL" id="AUI69228.1"/>
    </source>
</evidence>
<dbReference type="PANTHER" id="PTHR30053">
    <property type="entry name" value="ELONGATION FACTOR P"/>
    <property type="match status" value="1"/>
</dbReference>
<dbReference type="CDD" id="cd05794">
    <property type="entry name" value="S1_EF-P_repeat_2"/>
    <property type="match status" value="1"/>
</dbReference>
<keyword evidence="5 8" id="KW-0251">Elongation factor</keyword>
<evidence type="ECO:0000313" key="14">
    <source>
        <dbReference type="Proteomes" id="UP000234271"/>
    </source>
</evidence>
<dbReference type="PANTHER" id="PTHR30053:SF12">
    <property type="entry name" value="ELONGATION FACTOR P (EF-P) FAMILY PROTEIN"/>
    <property type="match status" value="1"/>
</dbReference>
<dbReference type="InterPro" id="IPR012340">
    <property type="entry name" value="NA-bd_OB-fold"/>
</dbReference>
<comment type="PTM">
    <text evidence="8">May be beta-lysylated on the epsilon-amino group of Lys-34 by the combined action of EpmA and EpmB, and then hydroxylated on the C5 position of the same residue by EpmC (if this protein is present). Lysylation is critical for the stimulatory effect of EF-P on peptide-bond formation. The lysylation moiety may extend toward the peptidyltransferase center and stabilize the terminal 3-CCA end of the tRNA. Hydroxylation of the C5 position on Lys-34 may allow additional potential stabilizing hydrogen-bond interactions with the P-tRNA.</text>
</comment>
<dbReference type="GO" id="GO:0003746">
    <property type="term" value="F:translation elongation factor activity"/>
    <property type="evidence" value="ECO:0007669"/>
    <property type="project" value="UniProtKB-UniRule"/>
</dbReference>
<evidence type="ECO:0000259" key="11">
    <source>
        <dbReference type="SMART" id="SM00841"/>
    </source>
</evidence>
<dbReference type="InterPro" id="IPR011768">
    <property type="entry name" value="Transl_elongation_fac_P"/>
</dbReference>
<evidence type="ECO:0000256" key="4">
    <source>
        <dbReference type="ARBA" id="ARBA00022490"/>
    </source>
</evidence>
<dbReference type="FunFam" id="2.40.50.140:FF:000004">
    <property type="entry name" value="Elongation factor P"/>
    <property type="match status" value="1"/>
</dbReference>
<comment type="pathway">
    <text evidence="2 8">Protein biosynthesis; polypeptide chain elongation.</text>
</comment>
<dbReference type="InterPro" id="IPR013852">
    <property type="entry name" value="Transl_elong_P/YeiP_CS"/>
</dbReference>
<dbReference type="HAMAP" id="MF_00141">
    <property type="entry name" value="EF_P"/>
    <property type="match status" value="1"/>
</dbReference>
<comment type="similarity">
    <text evidence="3 8 10">Belongs to the elongation factor P family.</text>
</comment>
<reference evidence="14" key="1">
    <citation type="submission" date="2016-12" db="EMBL/GenBank/DDBJ databases">
        <title>Complete Genome Sequence of Beggiatoa leptomitiformis D-401.</title>
        <authorList>
            <person name="Fomenkov A."/>
            <person name="Vincze T."/>
            <person name="Grabovich M."/>
            <person name="Anton B.P."/>
            <person name="Dubinina G."/>
            <person name="Orlova M."/>
            <person name="Belousova E."/>
            <person name="Roberts R.J."/>
        </authorList>
    </citation>
    <scope>NUCLEOTIDE SEQUENCE [LARGE SCALE GENOMIC DNA]</scope>
    <source>
        <strain evidence="14">D-401</strain>
    </source>
</reference>
<dbReference type="SUPFAM" id="SSF50104">
    <property type="entry name" value="Translation proteins SH3-like domain"/>
    <property type="match status" value="1"/>
</dbReference>
<evidence type="ECO:0000256" key="10">
    <source>
        <dbReference type="RuleBase" id="RU004389"/>
    </source>
</evidence>
<dbReference type="InterPro" id="IPR020599">
    <property type="entry name" value="Transl_elong_fac_P/YeiP"/>
</dbReference>
<dbReference type="InterPro" id="IPR013185">
    <property type="entry name" value="Transl_elong_KOW-like"/>
</dbReference>
<accession>A0A2N9YFF5</accession>
<dbReference type="STRING" id="288004.AL038_12965"/>
<dbReference type="Pfam" id="PF09285">
    <property type="entry name" value="Elong-fact-P_C"/>
    <property type="match status" value="1"/>
</dbReference>
<comment type="function">
    <text evidence="8">Involved in peptide bond synthesis. Alleviates ribosome stalling that occurs when 3 or more consecutive Pro residues or the sequence PPG is present in a protein, possibly by augmenting the peptidyl transferase activity of the ribosome. Modification of Lys-34 is required for alleviation.</text>
</comment>
<organism evidence="13 14">
    <name type="scientific">Beggiatoa leptomitoformis</name>
    <dbReference type="NCBI Taxonomy" id="288004"/>
    <lineage>
        <taxon>Bacteria</taxon>
        <taxon>Pseudomonadati</taxon>
        <taxon>Pseudomonadota</taxon>
        <taxon>Gammaproteobacteria</taxon>
        <taxon>Thiotrichales</taxon>
        <taxon>Thiotrichaceae</taxon>
        <taxon>Beggiatoa</taxon>
    </lineage>
</organism>
<keyword evidence="6 8" id="KW-0648">Protein biosynthesis</keyword>
<dbReference type="UniPathway" id="UPA00345"/>
<dbReference type="GO" id="GO:0005829">
    <property type="term" value="C:cytosol"/>
    <property type="evidence" value="ECO:0007669"/>
    <property type="project" value="UniProtKB-ARBA"/>
</dbReference>
<comment type="subcellular location">
    <subcellularLocation>
        <location evidence="1 8">Cytoplasm</location>
    </subcellularLocation>
</comment>
<feature type="domain" description="Elongation factor P C-terminal" evidence="11">
    <location>
        <begin position="131"/>
        <end position="186"/>
    </location>
</feature>
<dbReference type="SMART" id="SM01185">
    <property type="entry name" value="EFP"/>
    <property type="match status" value="1"/>
</dbReference>
<sequence>MAVFSTSEFKSGLKVMFENDPCAIVENEFVKPGKGQAFNRVRLRNLRTGRILERTFKSGDTLEGADVVETQMQYVYNDGEFYHFMVPETFEQFAADASIVVDAIKWLKGQEECTVMLWNGAPIGVSPPNFVVLAISDTEPGIRGDTSGGGSKTATLETGATVRVPLFLNVGDLIRVDTRTNEYLARVNK</sequence>
<dbReference type="GO" id="GO:0043043">
    <property type="term" value="P:peptide biosynthetic process"/>
    <property type="evidence" value="ECO:0007669"/>
    <property type="project" value="InterPro"/>
</dbReference>
<evidence type="ECO:0000256" key="7">
    <source>
        <dbReference type="ARBA" id="ARBA00023278"/>
    </source>
</evidence>
<keyword evidence="14" id="KW-1185">Reference proteome</keyword>
<dbReference type="Proteomes" id="UP000234271">
    <property type="component" value="Chromosome"/>
</dbReference>
<dbReference type="InterPro" id="IPR008991">
    <property type="entry name" value="Translation_prot_SH3-like_sf"/>
</dbReference>
<evidence type="ECO:0000256" key="3">
    <source>
        <dbReference type="ARBA" id="ARBA00009479"/>
    </source>
</evidence>
<dbReference type="SMART" id="SM00841">
    <property type="entry name" value="Elong-fact-P_C"/>
    <property type="match status" value="1"/>
</dbReference>
<dbReference type="AlphaFoldDB" id="A0A2N9YFF5"/>
<evidence type="ECO:0000256" key="1">
    <source>
        <dbReference type="ARBA" id="ARBA00004496"/>
    </source>
</evidence>
<dbReference type="Pfam" id="PF01132">
    <property type="entry name" value="EFP"/>
    <property type="match status" value="1"/>
</dbReference>